<dbReference type="Pfam" id="PF17853">
    <property type="entry name" value="GGDEF_2"/>
    <property type="match status" value="1"/>
</dbReference>
<evidence type="ECO:0000256" key="1">
    <source>
        <dbReference type="ARBA" id="ARBA00006754"/>
    </source>
</evidence>
<dbReference type="PANTHER" id="PTHR33744:SF1">
    <property type="entry name" value="DNA-BINDING TRANSCRIPTIONAL ACTIVATOR ADER"/>
    <property type="match status" value="1"/>
</dbReference>
<protein>
    <recommendedName>
        <fullName evidence="6">PucR family transcriptional regulator</fullName>
    </recommendedName>
</protein>
<evidence type="ECO:0008006" key="6">
    <source>
        <dbReference type="Google" id="ProtNLM"/>
    </source>
</evidence>
<name>A0AAU7B336_9ACTN</name>
<dbReference type="InterPro" id="IPR041522">
    <property type="entry name" value="CdaR_GGDEF"/>
</dbReference>
<proteinExistence type="inferred from homology"/>
<dbReference type="InterPro" id="IPR042070">
    <property type="entry name" value="PucR_C-HTH_sf"/>
</dbReference>
<dbReference type="EMBL" id="CP114014">
    <property type="protein sequence ID" value="XAY07954.1"/>
    <property type="molecule type" value="Genomic_DNA"/>
</dbReference>
<dbReference type="Pfam" id="PF14361">
    <property type="entry name" value="RsbRD_N"/>
    <property type="match status" value="1"/>
</dbReference>
<dbReference type="RefSeq" id="WP_354699141.1">
    <property type="nucleotide sequence ID" value="NZ_CP114014.1"/>
</dbReference>
<sequence>MTPSTAVPQAEDWHDGFRRRTAIELRPSLDTLVDECVAYVQASMPELDVDEELAEGLQQSAHDNLERIFDMLGDGRPVGETTAPPGAIRYAETMVHRGTPLATLLRAYRLGTMWFWTLWKREIAARVEDRELFIEAVDHSMQFVFDYVDAVSEEVTEEYAKQREQWARTAAALRHETVVQVLSGEPLDLDVVAARLGYDVRESHLALVLSAVAGDDAEDVVARLEEQARQIVAPLSPRRLLLVPDGRTTLWVWCSLASASPDTEIAAALGAHRLPRSVVAACGLRGEGRRGFVTSHEEALHVKELLRVGGRHHGRAVHYDKVVVSSLMAADLERAQRFVAHELGALAAGDDATRRIRATVAVLLESGQRTATAKRLGIHQNTVHYRAKHAERLLGHPLSERRFEVEAALRLLRAIEP</sequence>
<evidence type="ECO:0000259" key="4">
    <source>
        <dbReference type="Pfam" id="PF17853"/>
    </source>
</evidence>
<feature type="domain" description="PucR C-terminal helix-turn-helix" evidence="2">
    <location>
        <begin position="358"/>
        <end position="411"/>
    </location>
</feature>
<reference evidence="5" key="1">
    <citation type="submission" date="2022-12" db="EMBL/GenBank/DDBJ databases">
        <title>Paraconexibacter alkalitolerans sp. nov. and Baekduia alba sp. nov., isolated from soil and emended description of the genera Paraconexibacter (Chun et al., 2020) and Baekduia (An et al., 2020).</title>
        <authorList>
            <person name="Vieira S."/>
            <person name="Huber K.J."/>
            <person name="Geppert A."/>
            <person name="Wolf J."/>
            <person name="Neumann-Schaal M."/>
            <person name="Muesken M."/>
            <person name="Overmann J."/>
        </authorList>
    </citation>
    <scope>NUCLEOTIDE SEQUENCE</scope>
    <source>
        <strain evidence="5">AEG42_29</strain>
    </source>
</reference>
<evidence type="ECO:0000313" key="5">
    <source>
        <dbReference type="EMBL" id="XAY07954.1"/>
    </source>
</evidence>
<evidence type="ECO:0000259" key="2">
    <source>
        <dbReference type="Pfam" id="PF13556"/>
    </source>
</evidence>
<organism evidence="5">
    <name type="scientific">Paraconexibacter sp. AEG42_29</name>
    <dbReference type="NCBI Taxonomy" id="2997339"/>
    <lineage>
        <taxon>Bacteria</taxon>
        <taxon>Bacillati</taxon>
        <taxon>Actinomycetota</taxon>
        <taxon>Thermoleophilia</taxon>
        <taxon>Solirubrobacterales</taxon>
        <taxon>Paraconexibacteraceae</taxon>
        <taxon>Paraconexibacter</taxon>
    </lineage>
</organism>
<dbReference type="KEGG" id="parq:DSM112329_04848"/>
<dbReference type="InterPro" id="IPR051448">
    <property type="entry name" value="CdaR-like_regulators"/>
</dbReference>
<feature type="domain" description="CdaR GGDEF-like" evidence="4">
    <location>
        <begin position="188"/>
        <end position="302"/>
    </location>
</feature>
<comment type="similarity">
    <text evidence="1">Belongs to the CdaR family.</text>
</comment>
<feature type="domain" description="RsbT co-antagonist protein RsbRD N-terminal" evidence="3">
    <location>
        <begin position="30"/>
        <end position="174"/>
    </location>
</feature>
<evidence type="ECO:0000259" key="3">
    <source>
        <dbReference type="Pfam" id="PF14361"/>
    </source>
</evidence>
<dbReference type="Gene3D" id="1.10.10.2840">
    <property type="entry name" value="PucR C-terminal helix-turn-helix domain"/>
    <property type="match status" value="1"/>
</dbReference>
<dbReference type="InterPro" id="IPR025751">
    <property type="entry name" value="RsbRD_N_dom"/>
</dbReference>
<dbReference type="PANTHER" id="PTHR33744">
    <property type="entry name" value="CARBOHYDRATE DIACID REGULATOR"/>
    <property type="match status" value="1"/>
</dbReference>
<dbReference type="InterPro" id="IPR025736">
    <property type="entry name" value="PucR_C-HTH_dom"/>
</dbReference>
<dbReference type="Pfam" id="PF13556">
    <property type="entry name" value="HTH_30"/>
    <property type="match status" value="1"/>
</dbReference>
<dbReference type="AlphaFoldDB" id="A0AAU7B336"/>
<gene>
    <name evidence="5" type="ORF">DSM112329_04848</name>
</gene>
<accession>A0AAU7B336</accession>